<dbReference type="PANTHER" id="PTHR43808:SF9">
    <property type="entry name" value="BLL0789 PROTEIN"/>
    <property type="match status" value="1"/>
</dbReference>
<dbReference type="InterPro" id="IPR002933">
    <property type="entry name" value="Peptidase_M20"/>
</dbReference>
<reference evidence="7" key="1">
    <citation type="journal article" date="2020" name="Appl. Environ. Microbiol.">
        <title>Diazotrophic Anaeromyxobacter Isolates from Soils.</title>
        <authorList>
            <person name="Masuda Y."/>
            <person name="Yamanaka H."/>
            <person name="Xu Z.X."/>
            <person name="Shiratori Y."/>
            <person name="Aono T."/>
            <person name="Amachi S."/>
            <person name="Senoo K."/>
            <person name="Itoh H."/>
        </authorList>
    </citation>
    <scope>NUCLEOTIDE SEQUENCE [LARGE SCALE GENOMIC DNA]</scope>
    <source>
        <strain evidence="7">R267</strain>
    </source>
</reference>
<dbReference type="SUPFAM" id="SSF55031">
    <property type="entry name" value="Bacterial exopeptidase dimerisation domain"/>
    <property type="match status" value="1"/>
</dbReference>
<dbReference type="Pfam" id="PF07687">
    <property type="entry name" value="M20_dimer"/>
    <property type="match status" value="1"/>
</dbReference>
<dbReference type="GO" id="GO:0046872">
    <property type="term" value="F:metal ion binding"/>
    <property type="evidence" value="ECO:0007669"/>
    <property type="project" value="UniProtKB-KW"/>
</dbReference>
<dbReference type="EMBL" id="BJTG01000008">
    <property type="protein sequence ID" value="GEJ58598.1"/>
    <property type="molecule type" value="Genomic_DNA"/>
</dbReference>
<dbReference type="RefSeq" id="WP_235969676.1">
    <property type="nucleotide sequence ID" value="NZ_BJTG01000008.1"/>
</dbReference>
<dbReference type="PIRSF" id="PIRSF037238">
    <property type="entry name" value="Carboxypeptidase_G2"/>
    <property type="match status" value="1"/>
</dbReference>
<evidence type="ECO:0000256" key="3">
    <source>
        <dbReference type="PIRSR" id="PIRSR037238-1"/>
    </source>
</evidence>
<comment type="caution">
    <text evidence="6">The sequence shown here is derived from an EMBL/GenBank/DDBJ whole genome shotgun (WGS) entry which is preliminary data.</text>
</comment>
<keyword evidence="1" id="KW-0479">Metal-binding</keyword>
<organism evidence="6 7">
    <name type="scientific">Anaeromyxobacter diazotrophicus</name>
    <dbReference type="NCBI Taxonomy" id="2590199"/>
    <lineage>
        <taxon>Bacteria</taxon>
        <taxon>Pseudomonadati</taxon>
        <taxon>Myxococcota</taxon>
        <taxon>Myxococcia</taxon>
        <taxon>Myxococcales</taxon>
        <taxon>Cystobacterineae</taxon>
        <taxon>Anaeromyxobacteraceae</taxon>
        <taxon>Anaeromyxobacter</taxon>
    </lineage>
</organism>
<keyword evidence="7" id="KW-1185">Reference proteome</keyword>
<feature type="domain" description="Peptidase M20 dimerisation" evidence="5">
    <location>
        <begin position="183"/>
        <end position="284"/>
    </location>
</feature>
<feature type="active site" description="Proton acceptor" evidence="3">
    <location>
        <position position="147"/>
    </location>
</feature>
<keyword evidence="2" id="KW-0378">Hydrolase</keyword>
<dbReference type="Gene3D" id="3.40.630.10">
    <property type="entry name" value="Zn peptidases"/>
    <property type="match status" value="1"/>
</dbReference>
<evidence type="ECO:0000256" key="4">
    <source>
        <dbReference type="SAM" id="MobiDB-lite"/>
    </source>
</evidence>
<proteinExistence type="predicted"/>
<dbReference type="AlphaFoldDB" id="A0A7I9VQR0"/>
<dbReference type="Gene3D" id="3.30.70.360">
    <property type="match status" value="1"/>
</dbReference>
<evidence type="ECO:0000259" key="5">
    <source>
        <dbReference type="Pfam" id="PF07687"/>
    </source>
</evidence>
<dbReference type="InterPro" id="IPR011650">
    <property type="entry name" value="Peptidase_M20_dimer"/>
</dbReference>
<feature type="active site" evidence="3">
    <location>
        <position position="88"/>
    </location>
</feature>
<dbReference type="Pfam" id="PF01546">
    <property type="entry name" value="Peptidase_M20"/>
    <property type="match status" value="1"/>
</dbReference>
<name>A0A7I9VQR0_9BACT</name>
<accession>A0A7I9VQR0</accession>
<evidence type="ECO:0000313" key="6">
    <source>
        <dbReference type="EMBL" id="GEJ58598.1"/>
    </source>
</evidence>
<protein>
    <submittedName>
        <fullName evidence="6">Peptidase M20</fullName>
    </submittedName>
</protein>
<sequence>MLAERVEIGLSWLQGQRFAMQRLLERLVRQSSFTLDPPGVNAVVAMLDQELRRIGLKTERLRSPKYGDHLYFESSGQGPFTFLIGHTDTVHARRAFDGFELAGDLAKGPGVFDMKGGLVVTLFALEALARAALLRHVPVRGLIVSDEEVGSPDSQAHLRQRAQGAAYALGFEPGRAGDAIVTRRKGVASLSAIARGVAAHAGAEHQRGKNAVWALARFVDRAQALTDYGRGSTVNVGLFQGGTTRNTVPELARAEVDLRYVTTEDGQQLYAALEEAAAAAAVEGTRLELVKSAWRPPMVRTDASAELAREFGRCQEESGLASGEAPLSGGGSDASTTSDMGIPSIDGLGPRGSGFHTVEERVDLASLVPKALAVARFLGGRGG</sequence>
<dbReference type="PANTHER" id="PTHR43808">
    <property type="entry name" value="ACETYLORNITHINE DEACETYLASE"/>
    <property type="match status" value="1"/>
</dbReference>
<dbReference type="SUPFAM" id="SSF53187">
    <property type="entry name" value="Zn-dependent exopeptidases"/>
    <property type="match status" value="1"/>
</dbReference>
<dbReference type="InterPro" id="IPR017150">
    <property type="entry name" value="Pept_M20_glutamate_carboxypep"/>
</dbReference>
<dbReference type="GO" id="GO:0016787">
    <property type="term" value="F:hydrolase activity"/>
    <property type="evidence" value="ECO:0007669"/>
    <property type="project" value="UniProtKB-KW"/>
</dbReference>
<gene>
    <name evidence="6" type="ORF">AMYX_33390</name>
</gene>
<evidence type="ECO:0000256" key="1">
    <source>
        <dbReference type="ARBA" id="ARBA00022723"/>
    </source>
</evidence>
<feature type="region of interest" description="Disordered" evidence="4">
    <location>
        <begin position="318"/>
        <end position="353"/>
    </location>
</feature>
<dbReference type="InterPro" id="IPR036264">
    <property type="entry name" value="Bact_exopeptidase_dim_dom"/>
</dbReference>
<dbReference type="Proteomes" id="UP000503640">
    <property type="component" value="Unassembled WGS sequence"/>
</dbReference>
<evidence type="ECO:0000256" key="2">
    <source>
        <dbReference type="ARBA" id="ARBA00022801"/>
    </source>
</evidence>
<evidence type="ECO:0000313" key="7">
    <source>
        <dbReference type="Proteomes" id="UP000503640"/>
    </source>
</evidence>
<dbReference type="InterPro" id="IPR050072">
    <property type="entry name" value="Peptidase_M20A"/>
</dbReference>